<dbReference type="InterPro" id="IPR052399">
    <property type="entry name" value="Phage_Baseplate_Assmbl_Protein"/>
</dbReference>
<gene>
    <name evidence="4" type="ORF">GC096_30675</name>
</gene>
<comment type="caution">
    <text evidence="4">The sequence shown here is derived from an EMBL/GenBank/DDBJ whole genome shotgun (WGS) entry which is preliminary data.</text>
</comment>
<evidence type="ECO:0000256" key="1">
    <source>
        <dbReference type="ARBA" id="ARBA00038087"/>
    </source>
</evidence>
<evidence type="ECO:0000259" key="2">
    <source>
        <dbReference type="Pfam" id="PF26078"/>
    </source>
</evidence>
<comment type="similarity">
    <text evidence="1">Belongs to the Mu gp47/PBSX XkdT family.</text>
</comment>
<feature type="domain" description="Baseplate J-like C-terminal" evidence="3">
    <location>
        <begin position="266"/>
        <end position="351"/>
    </location>
</feature>
<name>A0ABX1XIP6_9BACL</name>
<evidence type="ECO:0000313" key="5">
    <source>
        <dbReference type="Proteomes" id="UP000653578"/>
    </source>
</evidence>
<reference evidence="4 5" key="1">
    <citation type="submission" date="2019-10" db="EMBL/GenBank/DDBJ databases">
        <title>Description of Paenibacillus humi sp. nov.</title>
        <authorList>
            <person name="Carlier A."/>
            <person name="Qi S."/>
        </authorList>
    </citation>
    <scope>NUCLEOTIDE SEQUENCE [LARGE SCALE GENOMIC DNA]</scope>
    <source>
        <strain evidence="4 5">LMG 31461</strain>
    </source>
</reference>
<dbReference type="EMBL" id="WHNY01000075">
    <property type="protein sequence ID" value="NOU68395.1"/>
    <property type="molecule type" value="Genomic_DNA"/>
</dbReference>
<accession>A0ABX1XIP6</accession>
<dbReference type="InterPro" id="IPR058530">
    <property type="entry name" value="Baseplate_J-like_C"/>
</dbReference>
<evidence type="ECO:0000313" key="4">
    <source>
        <dbReference type="EMBL" id="NOU68395.1"/>
    </source>
</evidence>
<dbReference type="PANTHER" id="PTHR37829">
    <property type="entry name" value="PHAGE-LIKE ELEMENT PBSX PROTEIN XKDT"/>
    <property type="match status" value="1"/>
</dbReference>
<keyword evidence="5" id="KW-1185">Reference proteome</keyword>
<proteinExistence type="inferred from homology"/>
<feature type="domain" description="Baseplate J-like central" evidence="2">
    <location>
        <begin position="183"/>
        <end position="260"/>
    </location>
</feature>
<dbReference type="InterPro" id="IPR058531">
    <property type="entry name" value="Baseplate_J_M"/>
</dbReference>
<dbReference type="Pfam" id="PF26079">
    <property type="entry name" value="Baseplate_J_C"/>
    <property type="match status" value="1"/>
</dbReference>
<evidence type="ECO:0000259" key="3">
    <source>
        <dbReference type="Pfam" id="PF26079"/>
    </source>
</evidence>
<sequence length="353" mass="37463">MYEDQTYKAILQRMLNRVPDDIDKRPGSIIYDALAPAALELANVFIALDAGHRAVLPSTATDENLDAATEAFGMTRKQANFAIRKGLFYGASNVPLDVPIGSRFSLAGLNYIVILKLSAGQFELQCETAGKIGNQNFGTILPLDYINGLVTASLTDVLILGEDTETDEEYRERFLQQVRLPSASGNKADYMKWALEVDGVGGVQVKPLWNGPGTVKVIIIDSSKHPASPQLVQNIQNYISPTTGTGEGKAPIGANVTVTAATAVTINVTATVVRNGISSLAQIEADFEEAMSSHLSGIAFGTDPSVKYAKLGALLLDVLGVQDYTSLQLNGTNGNISVSEGSVAVKGSVVLSE</sequence>
<protein>
    <submittedName>
        <fullName evidence="4">Baseplate J protein</fullName>
    </submittedName>
</protein>
<dbReference type="RefSeq" id="WP_171635716.1">
    <property type="nucleotide sequence ID" value="NZ_WHNY01000075.1"/>
</dbReference>
<dbReference type="Proteomes" id="UP000653578">
    <property type="component" value="Unassembled WGS sequence"/>
</dbReference>
<dbReference type="Pfam" id="PF26078">
    <property type="entry name" value="Baseplate_J_M"/>
    <property type="match status" value="1"/>
</dbReference>
<dbReference type="PANTHER" id="PTHR37829:SF3">
    <property type="entry name" value="PROTEIN JAYE-RELATED"/>
    <property type="match status" value="1"/>
</dbReference>
<organism evidence="4 5">
    <name type="scientific">Paenibacillus plantarum</name>
    <dbReference type="NCBI Taxonomy" id="2654975"/>
    <lineage>
        <taxon>Bacteria</taxon>
        <taxon>Bacillati</taxon>
        <taxon>Bacillota</taxon>
        <taxon>Bacilli</taxon>
        <taxon>Bacillales</taxon>
        <taxon>Paenibacillaceae</taxon>
        <taxon>Paenibacillus</taxon>
    </lineage>
</organism>